<organism evidence="4 5">
    <name type="scientific">Gossypium australe</name>
    <dbReference type="NCBI Taxonomy" id="47621"/>
    <lineage>
        <taxon>Eukaryota</taxon>
        <taxon>Viridiplantae</taxon>
        <taxon>Streptophyta</taxon>
        <taxon>Embryophyta</taxon>
        <taxon>Tracheophyta</taxon>
        <taxon>Spermatophyta</taxon>
        <taxon>Magnoliopsida</taxon>
        <taxon>eudicotyledons</taxon>
        <taxon>Gunneridae</taxon>
        <taxon>Pentapetalae</taxon>
        <taxon>rosids</taxon>
        <taxon>malvids</taxon>
        <taxon>Malvales</taxon>
        <taxon>Malvaceae</taxon>
        <taxon>Malvoideae</taxon>
        <taxon>Gossypium</taxon>
    </lineage>
</organism>
<evidence type="ECO:0000259" key="3">
    <source>
        <dbReference type="Pfam" id="PF00561"/>
    </source>
</evidence>
<dbReference type="InterPro" id="IPR029058">
    <property type="entry name" value="AB_hydrolase_fold"/>
</dbReference>
<dbReference type="InterPro" id="IPR000639">
    <property type="entry name" value="Epox_hydrolase-like"/>
</dbReference>
<feature type="domain" description="AB hydrolase-1" evidence="3">
    <location>
        <begin position="27"/>
        <end position="99"/>
    </location>
</feature>
<dbReference type="Pfam" id="PF00561">
    <property type="entry name" value="Abhydrolase_1"/>
    <property type="match status" value="1"/>
</dbReference>
<dbReference type="InterPro" id="IPR000073">
    <property type="entry name" value="AB_hydrolase_1"/>
</dbReference>
<gene>
    <name evidence="4" type="ORF">EPI10_032153</name>
</gene>
<dbReference type="PANTHER" id="PTHR43329">
    <property type="entry name" value="EPOXIDE HYDROLASE"/>
    <property type="match status" value="1"/>
</dbReference>
<dbReference type="AlphaFoldDB" id="A0A5B6X544"/>
<dbReference type="OrthoDB" id="7130006at2759"/>
<dbReference type="Proteomes" id="UP000325315">
    <property type="component" value="Unassembled WGS sequence"/>
</dbReference>
<keyword evidence="5" id="KW-1185">Reference proteome</keyword>
<dbReference type="EMBL" id="SMMG02000001">
    <property type="protein sequence ID" value="KAA3488394.1"/>
    <property type="molecule type" value="Genomic_DNA"/>
</dbReference>
<evidence type="ECO:0000313" key="4">
    <source>
        <dbReference type="EMBL" id="KAA3488394.1"/>
    </source>
</evidence>
<accession>A0A5B6X544</accession>
<sequence>MEKIQHNHVQAKGLKLHVAQIGTGPKVVVFLHGFPEIWYSWRHQMVAVANAGYRAISVDFRGYGLSEHPSEPEKATFNDFVDDVVAVLDSLGITKVPLVALMCLRAKFSTYAHLVAKDFGAFVAAMVGILHPERVSTIILLGVPFLLPGLSPLQSQLHLIPPGFYMLRWMVSNFISSAANLFQYHLSFPSCCAVNSLQVPGGAEADFGRFDTKTVIRKVYIMFSGSLPPVAADNQEIMDLVDSSAPLPPWLSEEDLAEYGSLYEKSGFRTALQVPYRTMMLPCGLDDGKVRAPGLVIMGEQDYIMKFPGLEDYIKSGKVKEFVPNLDVTFLAQGTHFVQEQLPEEVNHLIISFLNKHCE</sequence>
<keyword evidence="1 4" id="KW-0378">Hydrolase</keyword>
<dbReference type="SUPFAM" id="SSF53474">
    <property type="entry name" value="alpha/beta-Hydrolases"/>
    <property type="match status" value="1"/>
</dbReference>
<evidence type="ECO:0000313" key="5">
    <source>
        <dbReference type="Proteomes" id="UP000325315"/>
    </source>
</evidence>
<comment type="caution">
    <text evidence="4">The sequence shown here is derived from an EMBL/GenBank/DDBJ whole genome shotgun (WGS) entry which is preliminary data.</text>
</comment>
<evidence type="ECO:0000256" key="2">
    <source>
        <dbReference type="ARBA" id="ARBA00038334"/>
    </source>
</evidence>
<evidence type="ECO:0000256" key="1">
    <source>
        <dbReference type="ARBA" id="ARBA00022801"/>
    </source>
</evidence>
<name>A0A5B6X544_9ROSI</name>
<dbReference type="GO" id="GO:0016787">
    <property type="term" value="F:hydrolase activity"/>
    <property type="evidence" value="ECO:0007669"/>
    <property type="project" value="UniProtKB-KW"/>
</dbReference>
<dbReference type="PRINTS" id="PR00412">
    <property type="entry name" value="EPOXHYDRLASE"/>
</dbReference>
<proteinExistence type="inferred from homology"/>
<comment type="similarity">
    <text evidence="2">Belongs to the AB hydrolase superfamily. Epoxide hydrolase family.</text>
</comment>
<reference evidence="4" key="1">
    <citation type="submission" date="2019-08" db="EMBL/GenBank/DDBJ databases">
        <authorList>
            <person name="Liu F."/>
        </authorList>
    </citation>
    <scope>NUCLEOTIDE SEQUENCE [LARGE SCALE GENOMIC DNA]</scope>
    <source>
        <strain evidence="4">PA1801</strain>
        <tissue evidence="4">Leaf</tissue>
    </source>
</reference>
<dbReference type="Gene3D" id="3.40.50.1820">
    <property type="entry name" value="alpha/beta hydrolase"/>
    <property type="match status" value="1"/>
</dbReference>
<protein>
    <submittedName>
        <fullName evidence="4">Bifunctional epoxide hydrolase 2-like</fullName>
    </submittedName>
</protein>